<evidence type="ECO:0000313" key="3">
    <source>
        <dbReference type="Proteomes" id="UP001499933"/>
    </source>
</evidence>
<name>A0ABN2REH6_9MICO</name>
<feature type="region of interest" description="Disordered" evidence="1">
    <location>
        <begin position="91"/>
        <end position="118"/>
    </location>
</feature>
<feature type="compositionally biased region" description="Polar residues" evidence="1">
    <location>
        <begin position="97"/>
        <end position="108"/>
    </location>
</feature>
<organism evidence="2 3">
    <name type="scientific">Microbacterium deminutum</name>
    <dbReference type="NCBI Taxonomy" id="344164"/>
    <lineage>
        <taxon>Bacteria</taxon>
        <taxon>Bacillati</taxon>
        <taxon>Actinomycetota</taxon>
        <taxon>Actinomycetes</taxon>
        <taxon>Micrococcales</taxon>
        <taxon>Microbacteriaceae</taxon>
        <taxon>Microbacterium</taxon>
    </lineage>
</organism>
<feature type="compositionally biased region" description="Basic residues" evidence="1">
    <location>
        <begin position="109"/>
        <end position="118"/>
    </location>
</feature>
<protein>
    <submittedName>
        <fullName evidence="2">Uncharacterized protein</fullName>
    </submittedName>
</protein>
<sequence length="118" mass="13155">MTIPSSEIPPDNDVGTTLEQFRQALTRSIARRSMGLDLTDEKADAIAADEALSASWYKFRGARQRVGLAHDIACEPYFTLRRIQPGQRITYCHPRDGSQTPGYSATTARSRRCQRGPV</sequence>
<comment type="caution">
    <text evidence="2">The sequence shown here is derived from an EMBL/GenBank/DDBJ whole genome shotgun (WGS) entry which is preliminary data.</text>
</comment>
<evidence type="ECO:0000256" key="1">
    <source>
        <dbReference type="SAM" id="MobiDB-lite"/>
    </source>
</evidence>
<dbReference type="Proteomes" id="UP001499933">
    <property type="component" value="Unassembled WGS sequence"/>
</dbReference>
<evidence type="ECO:0000313" key="2">
    <source>
        <dbReference type="EMBL" id="GAA1967693.1"/>
    </source>
</evidence>
<accession>A0ABN2REH6</accession>
<dbReference type="EMBL" id="BAAAOG010000009">
    <property type="protein sequence ID" value="GAA1967693.1"/>
    <property type="molecule type" value="Genomic_DNA"/>
</dbReference>
<proteinExistence type="predicted"/>
<gene>
    <name evidence="2" type="ORF">GCM10009776_33420</name>
</gene>
<reference evidence="2 3" key="1">
    <citation type="journal article" date="2019" name="Int. J. Syst. Evol. Microbiol.">
        <title>The Global Catalogue of Microorganisms (GCM) 10K type strain sequencing project: providing services to taxonomists for standard genome sequencing and annotation.</title>
        <authorList>
            <consortium name="The Broad Institute Genomics Platform"/>
            <consortium name="The Broad Institute Genome Sequencing Center for Infectious Disease"/>
            <person name="Wu L."/>
            <person name="Ma J."/>
        </authorList>
    </citation>
    <scope>NUCLEOTIDE SEQUENCE [LARGE SCALE GENOMIC DNA]</scope>
    <source>
        <strain evidence="2 3">JCM 14901</strain>
    </source>
</reference>
<keyword evidence="3" id="KW-1185">Reference proteome</keyword>